<dbReference type="SUPFAM" id="SSF55781">
    <property type="entry name" value="GAF domain-like"/>
    <property type="match status" value="1"/>
</dbReference>
<dbReference type="SUPFAM" id="SSF81606">
    <property type="entry name" value="PP2C-like"/>
    <property type="match status" value="1"/>
</dbReference>
<reference evidence="4" key="1">
    <citation type="journal article" date="2019" name="Int. J. Syst. Evol. Microbiol.">
        <title>The Global Catalogue of Microorganisms (GCM) 10K type strain sequencing project: providing services to taxonomists for standard genome sequencing and annotation.</title>
        <authorList>
            <consortium name="The Broad Institute Genomics Platform"/>
            <consortium name="The Broad Institute Genome Sequencing Center for Infectious Disease"/>
            <person name="Wu L."/>
            <person name="Ma J."/>
        </authorList>
    </citation>
    <scope>NUCLEOTIDE SEQUENCE [LARGE SCALE GENOMIC DNA]</scope>
    <source>
        <strain evidence="4">CGMCC 4.7139</strain>
    </source>
</reference>
<dbReference type="InterPro" id="IPR029016">
    <property type="entry name" value="GAF-like_dom_sf"/>
</dbReference>
<dbReference type="PANTHER" id="PTHR43156:SF2">
    <property type="entry name" value="STAGE II SPORULATION PROTEIN E"/>
    <property type="match status" value="1"/>
</dbReference>
<protein>
    <submittedName>
        <fullName evidence="3">PP2C family protein-serine/threonine phosphatase</fullName>
        <ecNumber evidence="3">3.1.3.16</ecNumber>
    </submittedName>
</protein>
<accession>A0ABV9G238</accession>
<name>A0ABV9G238_9ACTN</name>
<dbReference type="InterPro" id="IPR003018">
    <property type="entry name" value="GAF"/>
</dbReference>
<dbReference type="GO" id="GO:0004722">
    <property type="term" value="F:protein serine/threonine phosphatase activity"/>
    <property type="evidence" value="ECO:0007669"/>
    <property type="project" value="UniProtKB-EC"/>
</dbReference>
<dbReference type="RefSeq" id="WP_381193839.1">
    <property type="nucleotide sequence ID" value="NZ_JBHSFE010000010.1"/>
</dbReference>
<keyword evidence="1 3" id="KW-0378">Hydrolase</keyword>
<sequence>MSADSLGGYQSAYSQAPDSVGLAVLDTDTRYVFADPAYCRIAGEECEGLAGSPVSWGARPRVGSTLLLTRVLTDGASRTHVTPSSRCTWHRLTIHGEVVGVVGFIVETAPASAGELQAAPSYLSLAETGEGIGTTLDTETTCLEVVSYLSPGVADAAAVDLLPSSPLTTGDVGREDLHGVYRAAVSGREELLGHSSGDAVPLSVGAMRAGRPVLDERRLAMPLIADNRAIGAVLVARTHGRFTQEDVRSVQAVSARAAITIEHARQFEQAQRTAFKLQRALLTDPGLPHPNIELATRYLPSGSGSLVGGDWFETVRLHFGRTLLVMGDVMGHGVEAAVDMNSYRSTLREVAANDLPPHRVLRQLDNAISEAATRRPATCLLVRVDPARGMGSFASAGHLPPALFSRDGVADLIDVPVGPPLGTGLGGYEIVSRGIQQGDTLLLFTDGLVERRREDIDASLARLAQVHAGPGSTVDELLDIVLDELDAEHAEDDVAVMAARIRRRPVVEHH</sequence>
<organism evidence="3 4">
    <name type="scientific">Streptomyces maoxianensis</name>
    <dbReference type="NCBI Taxonomy" id="1459942"/>
    <lineage>
        <taxon>Bacteria</taxon>
        <taxon>Bacillati</taxon>
        <taxon>Actinomycetota</taxon>
        <taxon>Actinomycetes</taxon>
        <taxon>Kitasatosporales</taxon>
        <taxon>Streptomycetaceae</taxon>
        <taxon>Streptomyces</taxon>
    </lineage>
</organism>
<dbReference type="Gene3D" id="3.60.40.10">
    <property type="entry name" value="PPM-type phosphatase domain"/>
    <property type="match status" value="1"/>
</dbReference>
<dbReference type="Pfam" id="PF07228">
    <property type="entry name" value="SpoIIE"/>
    <property type="match status" value="1"/>
</dbReference>
<evidence type="ECO:0000313" key="3">
    <source>
        <dbReference type="EMBL" id="MFC4608403.1"/>
    </source>
</evidence>
<dbReference type="InterPro" id="IPR052016">
    <property type="entry name" value="Bact_Sigma-Reg"/>
</dbReference>
<feature type="domain" description="PPM-type phosphatase" evidence="2">
    <location>
        <begin position="289"/>
        <end position="501"/>
    </location>
</feature>
<comment type="caution">
    <text evidence="3">The sequence shown here is derived from an EMBL/GenBank/DDBJ whole genome shotgun (WGS) entry which is preliminary data.</text>
</comment>
<dbReference type="InterPro" id="IPR001932">
    <property type="entry name" value="PPM-type_phosphatase-like_dom"/>
</dbReference>
<dbReference type="Proteomes" id="UP001595993">
    <property type="component" value="Unassembled WGS sequence"/>
</dbReference>
<gene>
    <name evidence="3" type="ORF">ACFO9E_11320</name>
</gene>
<dbReference type="SMART" id="SM00331">
    <property type="entry name" value="PP2C_SIG"/>
    <property type="match status" value="1"/>
</dbReference>
<dbReference type="Gene3D" id="3.30.450.40">
    <property type="match status" value="1"/>
</dbReference>
<evidence type="ECO:0000256" key="1">
    <source>
        <dbReference type="ARBA" id="ARBA00022801"/>
    </source>
</evidence>
<dbReference type="PANTHER" id="PTHR43156">
    <property type="entry name" value="STAGE II SPORULATION PROTEIN E-RELATED"/>
    <property type="match status" value="1"/>
</dbReference>
<proteinExistence type="predicted"/>
<dbReference type="EMBL" id="JBHSFE010000010">
    <property type="protein sequence ID" value="MFC4608403.1"/>
    <property type="molecule type" value="Genomic_DNA"/>
</dbReference>
<dbReference type="InterPro" id="IPR036457">
    <property type="entry name" value="PPM-type-like_dom_sf"/>
</dbReference>
<keyword evidence="4" id="KW-1185">Reference proteome</keyword>
<evidence type="ECO:0000259" key="2">
    <source>
        <dbReference type="SMART" id="SM00331"/>
    </source>
</evidence>
<dbReference type="EC" id="3.1.3.16" evidence="3"/>
<dbReference type="Pfam" id="PF01590">
    <property type="entry name" value="GAF"/>
    <property type="match status" value="1"/>
</dbReference>
<evidence type="ECO:0000313" key="4">
    <source>
        <dbReference type="Proteomes" id="UP001595993"/>
    </source>
</evidence>